<evidence type="ECO:0000313" key="1">
    <source>
        <dbReference type="EMBL" id="MBI9113702.1"/>
    </source>
</evidence>
<evidence type="ECO:0000313" key="2">
    <source>
        <dbReference type="Proteomes" id="UP000602087"/>
    </source>
</evidence>
<dbReference type="EMBL" id="JAEINH010000001">
    <property type="protein sequence ID" value="MBI9113702.1"/>
    <property type="molecule type" value="Genomic_DNA"/>
</dbReference>
<dbReference type="Proteomes" id="UP000602087">
    <property type="component" value="Unassembled WGS sequence"/>
</dbReference>
<dbReference type="AlphaFoldDB" id="A0A934I5S0"/>
<gene>
    <name evidence="1" type="ORF">JAV76_01585</name>
</gene>
<keyword evidence="2" id="KW-1185">Reference proteome</keyword>
<reference evidence="1" key="1">
    <citation type="submission" date="2020-12" db="EMBL/GenBank/DDBJ databases">
        <title>Sanguibacter suaedae sp. nov., isolated from Suaeda aralocaspica.</title>
        <authorList>
            <person name="Ma Q."/>
        </authorList>
    </citation>
    <scope>NUCLEOTIDE SEQUENCE</scope>
    <source>
        <strain evidence="1">YZGR15</strain>
    </source>
</reference>
<accession>A0A934I5S0</accession>
<dbReference type="RefSeq" id="WP_198732256.1">
    <property type="nucleotide sequence ID" value="NZ_JAEINH010000001.1"/>
</dbReference>
<name>A0A934I5S0_9MICO</name>
<comment type="caution">
    <text evidence="1">The sequence shown here is derived from an EMBL/GenBank/DDBJ whole genome shotgun (WGS) entry which is preliminary data.</text>
</comment>
<proteinExistence type="predicted"/>
<protein>
    <submittedName>
        <fullName evidence="1">Uncharacterized protein</fullName>
    </submittedName>
</protein>
<organism evidence="1 2">
    <name type="scientific">Sanguibacter suaedae</name>
    <dbReference type="NCBI Taxonomy" id="2795737"/>
    <lineage>
        <taxon>Bacteria</taxon>
        <taxon>Bacillati</taxon>
        <taxon>Actinomycetota</taxon>
        <taxon>Actinomycetes</taxon>
        <taxon>Micrococcales</taxon>
        <taxon>Sanguibacteraceae</taxon>
        <taxon>Sanguibacter</taxon>
    </lineage>
</organism>
<sequence length="136" mass="14931">MRLHELELTRLRGDVDLPSTGMEEIERITLHGARSLKISSLSGHLSLRAVTLASIGSLRAGTTFVDAPLLRRVHLEDISQIDTVAWVREEAELNQLLIVGTAPWIRAARQQVGKLPGGWSFPPWVDQPEVTAAAPP</sequence>